<keyword evidence="3" id="KW-1185">Reference proteome</keyword>
<gene>
    <name evidence="2" type="ORF">ACFSGJ_05805</name>
</gene>
<keyword evidence="1" id="KW-0732">Signal</keyword>
<sequence length="69" mass="6511">MQKKTIALGFALLMGVAACGNTVGEQALIGGGAGAIAGAATGGDVAAGAVIGAGGNVAFCQLNPHLCRR</sequence>
<evidence type="ECO:0000256" key="1">
    <source>
        <dbReference type="SAM" id="SignalP"/>
    </source>
</evidence>
<name>A0ABW4S294_9RHOB</name>
<evidence type="ECO:0000313" key="2">
    <source>
        <dbReference type="EMBL" id="MFD1911731.1"/>
    </source>
</evidence>
<evidence type="ECO:0008006" key="4">
    <source>
        <dbReference type="Google" id="ProtNLM"/>
    </source>
</evidence>
<comment type="caution">
    <text evidence="2">The sequence shown here is derived from an EMBL/GenBank/DDBJ whole genome shotgun (WGS) entry which is preliminary data.</text>
</comment>
<reference evidence="3" key="1">
    <citation type="journal article" date="2019" name="Int. J. Syst. Evol. Microbiol.">
        <title>The Global Catalogue of Microorganisms (GCM) 10K type strain sequencing project: providing services to taxonomists for standard genome sequencing and annotation.</title>
        <authorList>
            <consortium name="The Broad Institute Genomics Platform"/>
            <consortium name="The Broad Institute Genome Sequencing Center for Infectious Disease"/>
            <person name="Wu L."/>
            <person name="Ma J."/>
        </authorList>
    </citation>
    <scope>NUCLEOTIDE SEQUENCE [LARGE SCALE GENOMIC DNA]</scope>
    <source>
        <strain evidence="3">CGMCC 4.7242</strain>
    </source>
</reference>
<protein>
    <recommendedName>
        <fullName evidence="4">Glycine zipper 2TM domain-containing protein</fullName>
    </recommendedName>
</protein>
<feature type="signal peptide" evidence="1">
    <location>
        <begin position="1"/>
        <end position="19"/>
    </location>
</feature>
<dbReference type="PROSITE" id="PS51257">
    <property type="entry name" value="PROKAR_LIPOPROTEIN"/>
    <property type="match status" value="1"/>
</dbReference>
<dbReference type="Proteomes" id="UP001597353">
    <property type="component" value="Unassembled WGS sequence"/>
</dbReference>
<feature type="chain" id="PRO_5045497791" description="Glycine zipper 2TM domain-containing protein" evidence="1">
    <location>
        <begin position="20"/>
        <end position="69"/>
    </location>
</feature>
<accession>A0ABW4S294</accession>
<organism evidence="2 3">
    <name type="scientific">Halodurantibacterium flavum</name>
    <dbReference type="NCBI Taxonomy" id="1382802"/>
    <lineage>
        <taxon>Bacteria</taxon>
        <taxon>Pseudomonadati</taxon>
        <taxon>Pseudomonadota</taxon>
        <taxon>Alphaproteobacteria</taxon>
        <taxon>Rhodobacterales</taxon>
        <taxon>Paracoccaceae</taxon>
        <taxon>Halodurantibacterium</taxon>
    </lineage>
</organism>
<evidence type="ECO:0000313" key="3">
    <source>
        <dbReference type="Proteomes" id="UP001597353"/>
    </source>
</evidence>
<dbReference type="RefSeq" id="WP_390260044.1">
    <property type="nucleotide sequence ID" value="NZ_JBHUGH010000003.1"/>
</dbReference>
<proteinExistence type="predicted"/>
<dbReference type="EMBL" id="JBHUGH010000003">
    <property type="protein sequence ID" value="MFD1911731.1"/>
    <property type="molecule type" value="Genomic_DNA"/>
</dbReference>